<dbReference type="EMBL" id="CAAKMV010000174">
    <property type="protein sequence ID" value="VIO63500.1"/>
    <property type="molecule type" value="Genomic_DNA"/>
</dbReference>
<evidence type="ECO:0000313" key="3">
    <source>
        <dbReference type="EMBL" id="VIO63500.1"/>
    </source>
</evidence>
<feature type="region of interest" description="Disordered" evidence="1">
    <location>
        <begin position="45"/>
        <end position="65"/>
    </location>
</feature>
<feature type="region of interest" description="Disordered" evidence="1">
    <location>
        <begin position="1"/>
        <end position="21"/>
    </location>
</feature>
<protein>
    <submittedName>
        <fullName evidence="2">Uncharacterized protein</fullName>
    </submittedName>
</protein>
<dbReference type="AlphaFoldDB" id="A0A4U9EYC4"/>
<evidence type="ECO:0000313" key="4">
    <source>
        <dbReference type="Proteomes" id="UP000746612"/>
    </source>
</evidence>
<proteinExistence type="predicted"/>
<evidence type="ECO:0000256" key="1">
    <source>
        <dbReference type="SAM" id="MobiDB-lite"/>
    </source>
</evidence>
<reference evidence="3" key="1">
    <citation type="submission" date="2019-04" db="EMBL/GenBank/DDBJ databases">
        <authorList>
            <person name="Melise S."/>
            <person name="Noan J."/>
            <person name="Okalmin O."/>
        </authorList>
    </citation>
    <scope>NUCLEOTIDE SEQUENCE</scope>
    <source>
        <strain evidence="3">FN9</strain>
    </source>
</reference>
<reference evidence="2" key="2">
    <citation type="submission" date="2021-03" db="EMBL/GenBank/DDBJ databases">
        <authorList>
            <person name="Alouane T."/>
            <person name="Langin T."/>
            <person name="Bonhomme L."/>
        </authorList>
    </citation>
    <scope>NUCLEOTIDE SEQUENCE</scope>
    <source>
        <strain evidence="2">MDC_Fg202</strain>
    </source>
</reference>
<feature type="compositionally biased region" description="Acidic residues" evidence="1">
    <location>
        <begin position="56"/>
        <end position="65"/>
    </location>
</feature>
<organism evidence="2 4">
    <name type="scientific">Gibberella zeae</name>
    <name type="common">Wheat head blight fungus</name>
    <name type="synonym">Fusarium graminearum</name>
    <dbReference type="NCBI Taxonomy" id="5518"/>
    <lineage>
        <taxon>Eukaryota</taxon>
        <taxon>Fungi</taxon>
        <taxon>Dikarya</taxon>
        <taxon>Ascomycota</taxon>
        <taxon>Pezizomycotina</taxon>
        <taxon>Sordariomycetes</taxon>
        <taxon>Hypocreomycetidae</taxon>
        <taxon>Hypocreales</taxon>
        <taxon>Nectriaceae</taxon>
        <taxon>Fusarium</taxon>
    </lineage>
</organism>
<sequence length="65" mass="6990">MTVSQTHSGLRMASSPQWDKSPLGMWKIQDIELFSVTPVLSKAPTGKITNSVGEMDPPDEVDGCG</sequence>
<gene>
    <name evidence="3" type="ORF">FUG_LOCUS512016</name>
    <name evidence="2" type="ORF">MDCFG202_LOCUS63619</name>
</gene>
<feature type="compositionally biased region" description="Polar residues" evidence="1">
    <location>
        <begin position="1"/>
        <end position="18"/>
    </location>
</feature>
<accession>A0A4U9EYC4</accession>
<dbReference type="EMBL" id="CAJPIJ010000078">
    <property type="protein sequence ID" value="CAG1969062.1"/>
    <property type="molecule type" value="Genomic_DNA"/>
</dbReference>
<name>A0A4U9EYC4_GIBZA</name>
<evidence type="ECO:0000313" key="2">
    <source>
        <dbReference type="EMBL" id="CAG1969062.1"/>
    </source>
</evidence>
<dbReference type="Proteomes" id="UP000746612">
    <property type="component" value="Unassembled WGS sequence"/>
</dbReference>